<organism evidence="2 3">
    <name type="scientific">Lacisediminihabitans profunda</name>
    <dbReference type="NCBI Taxonomy" id="2594790"/>
    <lineage>
        <taxon>Bacteria</taxon>
        <taxon>Bacillati</taxon>
        <taxon>Actinomycetota</taxon>
        <taxon>Actinomycetes</taxon>
        <taxon>Micrococcales</taxon>
        <taxon>Microbacteriaceae</taxon>
        <taxon>Lacisediminihabitans</taxon>
    </lineage>
</organism>
<dbReference type="Proteomes" id="UP000321379">
    <property type="component" value="Unassembled WGS sequence"/>
</dbReference>
<keyword evidence="1" id="KW-1133">Transmembrane helix</keyword>
<gene>
    <name evidence="2" type="ORF">FVP33_18225</name>
</gene>
<sequence>MSIAQVDLTAGTSEQPLRFKRRWILFVTVGEAVGFLVPAATGTLTASPSLERWQVPLLILAGIVEGALLGAAQALAARRFRRPPPLWGWIGTTALGAAIAWSCGLGISAIAQSAAPVAAVIVAAVVLGLTGLVAMPTLQYLTIRRTIPRSALWIPVNAGAWAVGIGWTFLPSPFIDETTPMQGLIVAYALAGLFMATTVAALTAPLARRLFATIEAPSAD</sequence>
<reference evidence="2 3" key="1">
    <citation type="submission" date="2019-08" db="EMBL/GenBank/DDBJ databases">
        <title>Bacterial whole genome sequence for Glaciihabitans sp. CHu50b-6-2.</title>
        <authorList>
            <person name="Jin L."/>
        </authorList>
    </citation>
    <scope>NUCLEOTIDE SEQUENCE [LARGE SCALE GENOMIC DNA]</scope>
    <source>
        <strain evidence="2 3">CHu50b-6-2</strain>
    </source>
</reference>
<proteinExistence type="predicted"/>
<keyword evidence="1" id="KW-0472">Membrane</keyword>
<dbReference type="AlphaFoldDB" id="A0A5C8UIV7"/>
<evidence type="ECO:0000313" key="2">
    <source>
        <dbReference type="EMBL" id="TXN28086.1"/>
    </source>
</evidence>
<feature type="transmembrane region" description="Helical" evidence="1">
    <location>
        <begin position="87"/>
        <end position="111"/>
    </location>
</feature>
<comment type="caution">
    <text evidence="2">The sequence shown here is derived from an EMBL/GenBank/DDBJ whole genome shotgun (WGS) entry which is preliminary data.</text>
</comment>
<evidence type="ECO:0000256" key="1">
    <source>
        <dbReference type="SAM" id="Phobius"/>
    </source>
</evidence>
<accession>A0A5C8UIV7</accession>
<feature type="transmembrane region" description="Helical" evidence="1">
    <location>
        <begin position="53"/>
        <end position="75"/>
    </location>
</feature>
<feature type="transmembrane region" description="Helical" evidence="1">
    <location>
        <begin position="182"/>
        <end position="204"/>
    </location>
</feature>
<feature type="transmembrane region" description="Helical" evidence="1">
    <location>
        <begin position="23"/>
        <end position="41"/>
    </location>
</feature>
<feature type="transmembrane region" description="Helical" evidence="1">
    <location>
        <begin position="150"/>
        <end position="170"/>
    </location>
</feature>
<protein>
    <submittedName>
        <fullName evidence="2">Uncharacterized protein</fullName>
    </submittedName>
</protein>
<feature type="transmembrane region" description="Helical" evidence="1">
    <location>
        <begin position="117"/>
        <end position="138"/>
    </location>
</feature>
<dbReference type="EMBL" id="VRMG01000016">
    <property type="protein sequence ID" value="TXN28086.1"/>
    <property type="molecule type" value="Genomic_DNA"/>
</dbReference>
<name>A0A5C8UIV7_9MICO</name>
<keyword evidence="1" id="KW-0812">Transmembrane</keyword>
<keyword evidence="3" id="KW-1185">Reference proteome</keyword>
<evidence type="ECO:0000313" key="3">
    <source>
        <dbReference type="Proteomes" id="UP000321379"/>
    </source>
</evidence>
<dbReference type="RefSeq" id="WP_147785127.1">
    <property type="nucleotide sequence ID" value="NZ_VRMG01000016.1"/>
</dbReference>